<dbReference type="OrthoDB" id="6133115at2759"/>
<organism evidence="9">
    <name type="scientific">Dendroctonus ponderosae</name>
    <name type="common">Mountain pine beetle</name>
    <dbReference type="NCBI Taxonomy" id="77166"/>
    <lineage>
        <taxon>Eukaryota</taxon>
        <taxon>Metazoa</taxon>
        <taxon>Ecdysozoa</taxon>
        <taxon>Arthropoda</taxon>
        <taxon>Hexapoda</taxon>
        <taxon>Insecta</taxon>
        <taxon>Pterygota</taxon>
        <taxon>Neoptera</taxon>
        <taxon>Endopterygota</taxon>
        <taxon>Coleoptera</taxon>
        <taxon>Polyphaga</taxon>
        <taxon>Cucujiformia</taxon>
        <taxon>Curculionidae</taxon>
        <taxon>Scolytinae</taxon>
        <taxon>Dendroctonus</taxon>
    </lineage>
</organism>
<dbReference type="OMA" id="FGRKWPW"/>
<dbReference type="PRINTS" id="PR00171">
    <property type="entry name" value="SUGRTRNSPORT"/>
</dbReference>
<dbReference type="HOGENOM" id="CLU_001265_30_5_1"/>
<dbReference type="EMBL" id="KB741231">
    <property type="protein sequence ID" value="ENN72262.1"/>
    <property type="molecule type" value="Genomic_DNA"/>
</dbReference>
<evidence type="ECO:0000313" key="9">
    <source>
        <dbReference type="EMBL" id="ENN72262.1"/>
    </source>
</evidence>
<evidence type="ECO:0000256" key="1">
    <source>
        <dbReference type="ARBA" id="ARBA00004651"/>
    </source>
</evidence>
<dbReference type="InterPro" id="IPR005828">
    <property type="entry name" value="MFS_sugar_transport-like"/>
</dbReference>
<dbReference type="GO" id="GO:0051119">
    <property type="term" value="F:sugar transmembrane transporter activity"/>
    <property type="evidence" value="ECO:0007669"/>
    <property type="project" value="InterPro"/>
</dbReference>
<dbReference type="SUPFAM" id="SSF103473">
    <property type="entry name" value="MFS general substrate transporter"/>
    <property type="match status" value="1"/>
</dbReference>
<dbReference type="InterPro" id="IPR050549">
    <property type="entry name" value="MFS_Trehalose_Transporter"/>
</dbReference>
<sequence>MTIITGSTQKIQQGSAVVQYLAAFTGLGTTIALEKVFNVDVVPSPSGPTLFRTHQLEHESLATRTLNIITSGMHYGWPSPSLPKLLNGSSPVAVTNDEGSWMAVMPLLGALLGSLIVGTTVDIFGRKRTILISSLPFFTAWMMVAFAPSVTVIYVARFIAGVADGWVFTAMPMYIGEIADPRIRGLLGSGVSVTWIFGILLINVIGSYLSITVAALVSSCLPLIAMGSFAFMPESPYYLLMRGNAEEAKRSLQRFRGLSDVDAELNRVTFAIRAQNKNAGKFLDLFRNKVNRRAVLIMMILRGAQQLSGTTAVTFYAQSIFIEAGDHISSEVATIIYFGVQLTLACFCSSIVDKAGRRPLLIASITGSALFLFMEGAYFYIKACTHWNVEAFTLVPVIGLIGFVVVFSLGMQTIPILMLGELFSSNVKAFALCLADIYFSIIATVVSKFFQIMKDSFGMYTPFFAFSFSCLVGLVLIVLFVPETKGKTLEDIQASLSEQSEPTSQEASNLS</sequence>
<keyword evidence="4" id="KW-0762">Sugar transport</keyword>
<dbReference type="PROSITE" id="PS00217">
    <property type="entry name" value="SUGAR_TRANSPORT_2"/>
    <property type="match status" value="1"/>
</dbReference>
<dbReference type="InterPro" id="IPR044775">
    <property type="entry name" value="MFS_ERD6/Tret1-like"/>
</dbReference>
<dbReference type="CDD" id="cd17358">
    <property type="entry name" value="MFS_GLUT6_8_Class3_like"/>
    <property type="match status" value="1"/>
</dbReference>
<dbReference type="Pfam" id="PF00083">
    <property type="entry name" value="Sugar_tr"/>
    <property type="match status" value="1"/>
</dbReference>
<dbReference type="PANTHER" id="PTHR48021:SF46">
    <property type="entry name" value="MAJOR FACILITATOR SUPERFAMILY (MFS) PROFILE DOMAIN-CONTAINING PROTEIN"/>
    <property type="match status" value="1"/>
</dbReference>
<dbReference type="GO" id="GO:0005886">
    <property type="term" value="C:plasma membrane"/>
    <property type="evidence" value="ECO:0007669"/>
    <property type="project" value="UniProtKB-SubCell"/>
</dbReference>
<evidence type="ECO:0000256" key="7">
    <source>
        <dbReference type="ARBA" id="ARBA00023136"/>
    </source>
</evidence>
<keyword evidence="5" id="KW-0812">Transmembrane</keyword>
<dbReference type="AlphaFoldDB" id="N6U128"/>
<dbReference type="InterPro" id="IPR020846">
    <property type="entry name" value="MFS_dom"/>
</dbReference>
<proteinExistence type="predicted"/>
<gene>
    <name evidence="9" type="ORF">YQE_11123</name>
</gene>
<comment type="subcellular location">
    <subcellularLocation>
        <location evidence="1">Cell membrane</location>
        <topology evidence="1">Multi-pass membrane protein</topology>
    </subcellularLocation>
</comment>
<dbReference type="InterPro" id="IPR005829">
    <property type="entry name" value="Sugar_transporter_CS"/>
</dbReference>
<evidence type="ECO:0000256" key="8">
    <source>
        <dbReference type="ARBA" id="ARBA00023180"/>
    </source>
</evidence>
<name>N6U128_DENPD</name>
<keyword evidence="8" id="KW-0325">Glycoprotein</keyword>
<accession>N6U128</accession>
<keyword evidence="2" id="KW-0813">Transport</keyword>
<dbReference type="PANTHER" id="PTHR48021">
    <property type="match status" value="1"/>
</dbReference>
<keyword evidence="3" id="KW-1003">Cell membrane</keyword>
<evidence type="ECO:0000256" key="2">
    <source>
        <dbReference type="ARBA" id="ARBA00022448"/>
    </source>
</evidence>
<dbReference type="Gene3D" id="1.20.1250.20">
    <property type="entry name" value="MFS general substrate transporter like domains"/>
    <property type="match status" value="1"/>
</dbReference>
<dbReference type="InterPro" id="IPR003663">
    <property type="entry name" value="Sugar/inositol_transpt"/>
</dbReference>
<evidence type="ECO:0000256" key="4">
    <source>
        <dbReference type="ARBA" id="ARBA00022597"/>
    </source>
</evidence>
<dbReference type="PROSITE" id="PS00216">
    <property type="entry name" value="SUGAR_TRANSPORT_1"/>
    <property type="match status" value="1"/>
</dbReference>
<protein>
    <submittedName>
        <fullName evidence="9">Uncharacterized protein</fullName>
    </submittedName>
</protein>
<reference evidence="9" key="1">
    <citation type="journal article" date="2013" name="Genome Biol.">
        <title>Draft genome of the mountain pine beetle, Dendroctonus ponderosae Hopkins, a major forest pest.</title>
        <authorList>
            <person name="Keeling C.I."/>
            <person name="Yuen M.M."/>
            <person name="Liao N.Y."/>
            <person name="Docking T.R."/>
            <person name="Chan S.K."/>
            <person name="Taylor G.A."/>
            <person name="Palmquist D.L."/>
            <person name="Jackman S.D."/>
            <person name="Nguyen A."/>
            <person name="Li M."/>
            <person name="Henderson H."/>
            <person name="Janes J.K."/>
            <person name="Zhao Y."/>
            <person name="Pandoh P."/>
            <person name="Moore R."/>
            <person name="Sperling F.A."/>
            <person name="Huber D.P."/>
            <person name="Birol I."/>
            <person name="Jones S.J."/>
            <person name="Bohlmann J."/>
        </authorList>
    </citation>
    <scope>NUCLEOTIDE SEQUENCE</scope>
</reference>
<keyword evidence="6" id="KW-1133">Transmembrane helix</keyword>
<keyword evidence="7" id="KW-0472">Membrane</keyword>
<feature type="non-terminal residue" evidence="9">
    <location>
        <position position="1"/>
    </location>
</feature>
<evidence type="ECO:0000256" key="6">
    <source>
        <dbReference type="ARBA" id="ARBA00022989"/>
    </source>
</evidence>
<evidence type="ECO:0000256" key="3">
    <source>
        <dbReference type="ARBA" id="ARBA00022475"/>
    </source>
</evidence>
<dbReference type="PROSITE" id="PS50850">
    <property type="entry name" value="MFS"/>
    <property type="match status" value="1"/>
</dbReference>
<evidence type="ECO:0000256" key="5">
    <source>
        <dbReference type="ARBA" id="ARBA00022692"/>
    </source>
</evidence>
<dbReference type="FunFam" id="1.20.1250.20:FF:000218">
    <property type="entry name" value="facilitated trehalose transporter Tret1"/>
    <property type="match status" value="1"/>
</dbReference>
<dbReference type="InterPro" id="IPR036259">
    <property type="entry name" value="MFS_trans_sf"/>
</dbReference>